<dbReference type="Pfam" id="PF02646">
    <property type="entry name" value="RmuC"/>
    <property type="match status" value="1"/>
</dbReference>
<dbReference type="PANTHER" id="PTHR30563">
    <property type="entry name" value="DNA RECOMBINATION PROTEIN RMUC"/>
    <property type="match status" value="1"/>
</dbReference>
<comment type="function">
    <text evidence="1">Involved in DNA recombination.</text>
</comment>
<evidence type="ECO:0000256" key="3">
    <source>
        <dbReference type="ARBA" id="ARBA00023054"/>
    </source>
</evidence>
<protein>
    <submittedName>
        <fullName evidence="7">DNA recombination protein RmuC</fullName>
    </submittedName>
</protein>
<evidence type="ECO:0000313" key="8">
    <source>
        <dbReference type="Proteomes" id="UP000296034"/>
    </source>
</evidence>
<dbReference type="GO" id="GO:0006310">
    <property type="term" value="P:DNA recombination"/>
    <property type="evidence" value="ECO:0007669"/>
    <property type="project" value="UniProtKB-KW"/>
</dbReference>
<dbReference type="AlphaFoldDB" id="A0A2P5SXG4"/>
<evidence type="ECO:0000313" key="7">
    <source>
        <dbReference type="EMBL" id="PPI86990.1"/>
    </source>
</evidence>
<dbReference type="EMBL" id="PDKS01000006">
    <property type="protein sequence ID" value="PPI86990.1"/>
    <property type="molecule type" value="Genomic_DNA"/>
</dbReference>
<dbReference type="PANTHER" id="PTHR30563:SF0">
    <property type="entry name" value="DNA RECOMBINATION PROTEIN RMUC"/>
    <property type="match status" value="1"/>
</dbReference>
<keyword evidence="3 5" id="KW-0175">Coiled coil</keyword>
<feature type="coiled-coil region" evidence="5">
    <location>
        <begin position="37"/>
        <end position="64"/>
    </location>
</feature>
<accession>A0A2P5SXG4</accession>
<name>A0A2P5SXG4_9GAMM</name>
<evidence type="ECO:0000256" key="6">
    <source>
        <dbReference type="SAM" id="Phobius"/>
    </source>
</evidence>
<evidence type="ECO:0000256" key="2">
    <source>
        <dbReference type="ARBA" id="ARBA00009840"/>
    </source>
</evidence>
<evidence type="ECO:0000256" key="5">
    <source>
        <dbReference type="SAM" id="Coils"/>
    </source>
</evidence>
<dbReference type="OrthoDB" id="9765111at2"/>
<gene>
    <name evidence="7" type="ORF">CRV11_03530</name>
</gene>
<dbReference type="Proteomes" id="UP000296034">
    <property type="component" value="Unassembled WGS sequence"/>
</dbReference>
<feature type="transmembrane region" description="Helical" evidence="6">
    <location>
        <begin position="12"/>
        <end position="31"/>
    </location>
</feature>
<comment type="caution">
    <text evidence="7">The sequence shown here is derived from an EMBL/GenBank/DDBJ whole genome shotgun (WGS) entry which is preliminary data.</text>
</comment>
<sequence>MEQLIKFISQYFINLYLLLIGFMIGFLIAIFRCNNKIISILVKTNKLEKDIKQLQQNFKTLGIKINYLYKLINSKDKSSQKSNFSEIKEEAKHVEVNENCESLINNIWKKNKIFINEQIALNINQFILPLREQINNCIYQLRETIKIETQERNILTNEIKQLQKFNSNMAQETINLTNALRGNSKFRGHLGEIILSRILESAGLREGHEYETQISIKSDQNSKVRPDVIIRLPRGKNIIIDSKMILLAYEKYFNSKNQIDSEKAIKEHINAIRVHMRSLSQKNYQQLPNLRSLDYILMFIPIEPAFLLAVDHEPNLLSEALQQNIMLVSPTTLLVALRTINNLWNHEHQNQNVQHIADSAAKIYDKMRLFVDDMNSIGDNLDKTYNSYKEAMKKLAEGRGNIIKQAEKFRELGVNVKCSIDCNISKKSNHRKYNSQE</sequence>
<dbReference type="InterPro" id="IPR003798">
    <property type="entry name" value="DNA_recombination_RmuC"/>
</dbReference>
<keyword evidence="6" id="KW-1133">Transmembrane helix</keyword>
<keyword evidence="4" id="KW-0233">DNA recombination</keyword>
<organism evidence="7 8">
    <name type="scientific">Candidatus Pantoea edessiphila</name>
    <dbReference type="NCBI Taxonomy" id="2044610"/>
    <lineage>
        <taxon>Bacteria</taxon>
        <taxon>Pseudomonadati</taxon>
        <taxon>Pseudomonadota</taxon>
        <taxon>Gammaproteobacteria</taxon>
        <taxon>Enterobacterales</taxon>
        <taxon>Erwiniaceae</taxon>
        <taxon>Pantoea</taxon>
    </lineage>
</organism>
<evidence type="ECO:0000256" key="4">
    <source>
        <dbReference type="ARBA" id="ARBA00023172"/>
    </source>
</evidence>
<keyword evidence="6" id="KW-0472">Membrane</keyword>
<dbReference type="RefSeq" id="WP_136131972.1">
    <property type="nucleotide sequence ID" value="NZ_PDKS01000006.1"/>
</dbReference>
<reference evidence="7 8" key="1">
    <citation type="journal article" date="2018" name="Genome Biol. Evol.">
        <title>Cladogenesis and Genomic Streamlining in Extracellular Endosymbionts of Tropical Stink Bugs.</title>
        <authorList>
            <person name="Otero-Bravo A."/>
            <person name="Goffredi S."/>
            <person name="Sabree Z.L."/>
        </authorList>
    </citation>
    <scope>NUCLEOTIDE SEQUENCE [LARGE SCALE GENOMIC DNA]</scope>
    <source>
        <strain evidence="7 8">SoET</strain>
    </source>
</reference>
<comment type="similarity">
    <text evidence="2">Belongs to the RmuC family.</text>
</comment>
<proteinExistence type="inferred from homology"/>
<evidence type="ECO:0000256" key="1">
    <source>
        <dbReference type="ARBA" id="ARBA00003416"/>
    </source>
</evidence>
<keyword evidence="6" id="KW-0812">Transmembrane</keyword>